<protein>
    <submittedName>
        <fullName evidence="3">Epoxide hydrolase</fullName>
    </submittedName>
</protein>
<dbReference type="Gene3D" id="3.40.50.1820">
    <property type="entry name" value="alpha/beta hydrolase"/>
    <property type="match status" value="1"/>
</dbReference>
<gene>
    <name evidence="3" type="ORF">SEMRO_181_G079180.1</name>
</gene>
<keyword evidence="3" id="KW-0378">Hydrolase</keyword>
<dbReference type="Proteomes" id="UP001153069">
    <property type="component" value="Unassembled WGS sequence"/>
</dbReference>
<feature type="domain" description="AB hydrolase-1" evidence="2">
    <location>
        <begin position="63"/>
        <end position="337"/>
    </location>
</feature>
<name>A0A9N8H7J4_9STRA</name>
<evidence type="ECO:0000313" key="4">
    <source>
        <dbReference type="Proteomes" id="UP001153069"/>
    </source>
</evidence>
<evidence type="ECO:0000313" key="3">
    <source>
        <dbReference type="EMBL" id="CAB9503966.1"/>
    </source>
</evidence>
<comment type="caution">
    <text evidence="3">The sequence shown here is derived from an EMBL/GenBank/DDBJ whole genome shotgun (WGS) entry which is preliminary data.</text>
</comment>
<evidence type="ECO:0000259" key="2">
    <source>
        <dbReference type="Pfam" id="PF00561"/>
    </source>
</evidence>
<dbReference type="InterPro" id="IPR029058">
    <property type="entry name" value="AB_hydrolase_fold"/>
</dbReference>
<dbReference type="EMBL" id="CAICTM010000180">
    <property type="protein sequence ID" value="CAB9503966.1"/>
    <property type="molecule type" value="Genomic_DNA"/>
</dbReference>
<dbReference type="AlphaFoldDB" id="A0A9N8H7J4"/>
<reference evidence="3" key="1">
    <citation type="submission" date="2020-06" db="EMBL/GenBank/DDBJ databases">
        <authorList>
            <consortium name="Plant Systems Biology data submission"/>
        </authorList>
    </citation>
    <scope>NUCLEOTIDE SEQUENCE</scope>
    <source>
        <strain evidence="3">D6</strain>
    </source>
</reference>
<dbReference type="Pfam" id="PF00561">
    <property type="entry name" value="Abhydrolase_1"/>
    <property type="match status" value="1"/>
</dbReference>
<keyword evidence="1" id="KW-0732">Signal</keyword>
<keyword evidence="4" id="KW-1185">Reference proteome</keyword>
<feature type="signal peptide" evidence="1">
    <location>
        <begin position="1"/>
        <end position="28"/>
    </location>
</feature>
<evidence type="ECO:0000256" key="1">
    <source>
        <dbReference type="SAM" id="SignalP"/>
    </source>
</evidence>
<feature type="chain" id="PRO_5040208017" evidence="1">
    <location>
        <begin position="29"/>
        <end position="398"/>
    </location>
</feature>
<organism evidence="3 4">
    <name type="scientific">Seminavis robusta</name>
    <dbReference type="NCBI Taxonomy" id="568900"/>
    <lineage>
        <taxon>Eukaryota</taxon>
        <taxon>Sar</taxon>
        <taxon>Stramenopiles</taxon>
        <taxon>Ochrophyta</taxon>
        <taxon>Bacillariophyta</taxon>
        <taxon>Bacillariophyceae</taxon>
        <taxon>Bacillariophycidae</taxon>
        <taxon>Naviculales</taxon>
        <taxon>Naviculaceae</taxon>
        <taxon>Seminavis</taxon>
    </lineage>
</organism>
<dbReference type="GO" id="GO:0016787">
    <property type="term" value="F:hydrolase activity"/>
    <property type="evidence" value="ECO:0007669"/>
    <property type="project" value="UniProtKB-KW"/>
</dbReference>
<dbReference type="SUPFAM" id="SSF53474">
    <property type="entry name" value="alpha/beta-Hydrolases"/>
    <property type="match status" value="1"/>
</dbReference>
<sequence length="398" mass="44056">MQKSPLSALVASSMLLTLGLSRLSAVQATELTTEYLAVNGLNFTCSVLKKKKEDETTHQHKDVMLLHGFPYSREWWSPLLNLWANTTSISVHAVACNMRGYSAGASPDNIEDYSFDKLEADVLALTKAAGFEQKDGFHLLGHDHGAGLGYYIAANNPTKVQSFTSLSAPHPKLMSEALCGDNTDEAQVLAFTYTNQYSLPDSASRNNASLTRFYRTFGLIDDSLQPEQFQKMLWWYNRSHEHWSVPRVVSDEEVVEYGSPFFLTSQRQAIPLEERPCMPVEESAQVGTVEAPVLFICGAQDPYVLCNNDYAVNVPANLMPNFEHASFRCEHNFFDEGNCDDREESQAVMDTITAFVLGNEEAIFHDEDETNVASGGATTVAVPLFAAFLSGLMSLIAM</sequence>
<dbReference type="InterPro" id="IPR000073">
    <property type="entry name" value="AB_hydrolase_1"/>
</dbReference>
<accession>A0A9N8H7J4</accession>
<dbReference type="PANTHER" id="PTHR43329">
    <property type="entry name" value="EPOXIDE HYDROLASE"/>
    <property type="match status" value="1"/>
</dbReference>
<proteinExistence type="predicted"/>
<dbReference type="OrthoDB" id="408373at2759"/>